<dbReference type="Proteomes" id="UP000677228">
    <property type="component" value="Unassembled WGS sequence"/>
</dbReference>
<evidence type="ECO:0000313" key="1">
    <source>
        <dbReference type="EMBL" id="CAF1376239.1"/>
    </source>
</evidence>
<proteinExistence type="predicted"/>
<dbReference type="Proteomes" id="UP000682733">
    <property type="component" value="Unassembled WGS sequence"/>
</dbReference>
<dbReference type="EMBL" id="CAJOBA010046085">
    <property type="protein sequence ID" value="CAF4185023.1"/>
    <property type="molecule type" value="Genomic_DNA"/>
</dbReference>
<gene>
    <name evidence="1" type="ORF">OVA965_LOCUS31899</name>
    <name evidence="2" type="ORF">TMI583_LOCUS32747</name>
</gene>
<accession>A0A8S2F6W0</accession>
<name>A0A8S2F6W0_9BILA</name>
<comment type="caution">
    <text evidence="1">The sequence shown here is derived from an EMBL/GenBank/DDBJ whole genome shotgun (WGS) entry which is preliminary data.</text>
</comment>
<evidence type="ECO:0000313" key="3">
    <source>
        <dbReference type="Proteomes" id="UP000677228"/>
    </source>
</evidence>
<reference evidence="1" key="1">
    <citation type="submission" date="2021-02" db="EMBL/GenBank/DDBJ databases">
        <authorList>
            <person name="Nowell W R."/>
        </authorList>
    </citation>
    <scope>NUCLEOTIDE SEQUENCE</scope>
</reference>
<dbReference type="EMBL" id="CAJNOK010024404">
    <property type="protein sequence ID" value="CAF1376239.1"/>
    <property type="molecule type" value="Genomic_DNA"/>
</dbReference>
<sequence length="11" mass="1260">MEKQATQVLRG</sequence>
<evidence type="ECO:0000313" key="2">
    <source>
        <dbReference type="EMBL" id="CAF4185023.1"/>
    </source>
</evidence>
<organism evidence="1 3">
    <name type="scientific">Didymodactylos carnosus</name>
    <dbReference type="NCBI Taxonomy" id="1234261"/>
    <lineage>
        <taxon>Eukaryota</taxon>
        <taxon>Metazoa</taxon>
        <taxon>Spiralia</taxon>
        <taxon>Gnathifera</taxon>
        <taxon>Rotifera</taxon>
        <taxon>Eurotatoria</taxon>
        <taxon>Bdelloidea</taxon>
        <taxon>Philodinida</taxon>
        <taxon>Philodinidae</taxon>
        <taxon>Didymodactylos</taxon>
    </lineage>
</organism>
<protein>
    <submittedName>
        <fullName evidence="1">Uncharacterized protein</fullName>
    </submittedName>
</protein>
<feature type="non-terminal residue" evidence="1">
    <location>
        <position position="11"/>
    </location>
</feature>